<accession>A0AB34JYR1</accession>
<organism evidence="1 2">
    <name type="scientific">Prymnesium parvum</name>
    <name type="common">Toxic golden alga</name>
    <dbReference type="NCBI Taxonomy" id="97485"/>
    <lineage>
        <taxon>Eukaryota</taxon>
        <taxon>Haptista</taxon>
        <taxon>Haptophyta</taxon>
        <taxon>Prymnesiophyceae</taxon>
        <taxon>Prymnesiales</taxon>
        <taxon>Prymnesiaceae</taxon>
        <taxon>Prymnesium</taxon>
    </lineage>
</organism>
<keyword evidence="2" id="KW-1185">Reference proteome</keyword>
<evidence type="ECO:0000313" key="2">
    <source>
        <dbReference type="Proteomes" id="UP001515480"/>
    </source>
</evidence>
<reference evidence="1 2" key="1">
    <citation type="journal article" date="2024" name="Science">
        <title>Giant polyketide synthase enzymes in the biosynthesis of giant marine polyether toxins.</title>
        <authorList>
            <person name="Fallon T.R."/>
            <person name="Shende V.V."/>
            <person name="Wierzbicki I.H."/>
            <person name="Pendleton A.L."/>
            <person name="Watervoot N.F."/>
            <person name="Auber R.P."/>
            <person name="Gonzalez D.J."/>
            <person name="Wisecaver J.H."/>
            <person name="Moore B.S."/>
        </authorList>
    </citation>
    <scope>NUCLEOTIDE SEQUENCE [LARGE SCALE GENOMIC DNA]</scope>
    <source>
        <strain evidence="1 2">12B1</strain>
    </source>
</reference>
<dbReference type="AlphaFoldDB" id="A0AB34JYR1"/>
<name>A0AB34JYR1_PRYPA</name>
<comment type="caution">
    <text evidence="1">The sequence shown here is derived from an EMBL/GenBank/DDBJ whole genome shotgun (WGS) entry which is preliminary data.</text>
</comment>
<evidence type="ECO:0000313" key="1">
    <source>
        <dbReference type="EMBL" id="KAL1526046.1"/>
    </source>
</evidence>
<sequence>MLWHVGVDLSKHRTRFERVALLNCAWIQHVQAQFDRDHPYPESVSAWVASRRELQRDGQLPAGDEQCLPVGLEPFIDDANGRALNDLVSIPSYLAALEIGAAQTTAAIGAHPASNSSRVAVHCRIAIFESRRLGWAVADAKTMCGDGVILLGAQLDTQVDRVRCPLIKRTWVLHAVASVSARAYGRLSRPP</sequence>
<protein>
    <submittedName>
        <fullName evidence="1">Uncharacterized protein</fullName>
    </submittedName>
</protein>
<proteinExistence type="predicted"/>
<dbReference type="EMBL" id="JBGBPQ010000004">
    <property type="protein sequence ID" value="KAL1526046.1"/>
    <property type="molecule type" value="Genomic_DNA"/>
</dbReference>
<dbReference type="Proteomes" id="UP001515480">
    <property type="component" value="Unassembled WGS sequence"/>
</dbReference>
<gene>
    <name evidence="1" type="ORF">AB1Y20_020867</name>
</gene>